<dbReference type="GO" id="GO:0003735">
    <property type="term" value="F:structural constituent of ribosome"/>
    <property type="evidence" value="ECO:0007669"/>
    <property type="project" value="InterPro"/>
</dbReference>
<keyword evidence="3 9" id="KW-0689">Ribosomal protein</keyword>
<evidence type="ECO:0000256" key="6">
    <source>
        <dbReference type="ARBA" id="ARBA00035137"/>
    </source>
</evidence>
<keyword evidence="5" id="KW-0687">Ribonucleoprotein</keyword>
<dbReference type="AlphaFoldDB" id="A0A5C6PCE8"/>
<protein>
    <recommendedName>
        <fullName evidence="6">Small ribosomal subunit protein mS23</fullName>
    </recommendedName>
</protein>
<dbReference type="InterPro" id="IPR023611">
    <property type="entry name" value="mS23_dom_met"/>
</dbReference>
<evidence type="ECO:0000256" key="5">
    <source>
        <dbReference type="ARBA" id="ARBA00023274"/>
    </source>
</evidence>
<dbReference type="EMBL" id="RHFK02000004">
    <property type="protein sequence ID" value="TWW77472.1"/>
    <property type="molecule type" value="Genomic_DNA"/>
</dbReference>
<evidence type="ECO:0000256" key="2">
    <source>
        <dbReference type="ARBA" id="ARBA00009864"/>
    </source>
</evidence>
<dbReference type="Proteomes" id="UP000324091">
    <property type="component" value="Chromosome 12"/>
</dbReference>
<gene>
    <name evidence="9" type="ORF">D4764_12G0008620</name>
</gene>
<feature type="region of interest" description="Disordered" evidence="7">
    <location>
        <begin position="164"/>
        <end position="186"/>
    </location>
</feature>
<evidence type="ECO:0000256" key="7">
    <source>
        <dbReference type="SAM" id="MobiDB-lite"/>
    </source>
</evidence>
<comment type="subcellular location">
    <subcellularLocation>
        <location evidence="1">Mitochondrion</location>
    </subcellularLocation>
</comment>
<dbReference type="GO" id="GO:0006412">
    <property type="term" value="P:translation"/>
    <property type="evidence" value="ECO:0007669"/>
    <property type="project" value="InterPro"/>
</dbReference>
<dbReference type="CDD" id="cd23701">
    <property type="entry name" value="At1g26750"/>
    <property type="match status" value="1"/>
</dbReference>
<name>A0A5C6PCE8_9TELE</name>
<evidence type="ECO:0000256" key="4">
    <source>
        <dbReference type="ARBA" id="ARBA00023128"/>
    </source>
</evidence>
<organism evidence="9 10">
    <name type="scientific">Takifugu flavidus</name>
    <name type="common">sansaifugu</name>
    <dbReference type="NCBI Taxonomy" id="433684"/>
    <lineage>
        <taxon>Eukaryota</taxon>
        <taxon>Metazoa</taxon>
        <taxon>Chordata</taxon>
        <taxon>Craniata</taxon>
        <taxon>Vertebrata</taxon>
        <taxon>Euteleostomi</taxon>
        <taxon>Actinopterygii</taxon>
        <taxon>Neopterygii</taxon>
        <taxon>Teleostei</taxon>
        <taxon>Neoteleostei</taxon>
        <taxon>Acanthomorphata</taxon>
        <taxon>Eupercaria</taxon>
        <taxon>Tetraodontiformes</taxon>
        <taxon>Tetradontoidea</taxon>
        <taxon>Tetraodontidae</taxon>
        <taxon>Takifugu</taxon>
    </lineage>
</organism>
<dbReference type="GO" id="GO:0005840">
    <property type="term" value="C:ribosome"/>
    <property type="evidence" value="ECO:0007669"/>
    <property type="project" value="UniProtKB-KW"/>
</dbReference>
<evidence type="ECO:0000313" key="9">
    <source>
        <dbReference type="EMBL" id="TWW77472.1"/>
    </source>
</evidence>
<evidence type="ECO:0000259" key="8">
    <source>
        <dbReference type="Pfam" id="PF10484"/>
    </source>
</evidence>
<evidence type="ECO:0000256" key="1">
    <source>
        <dbReference type="ARBA" id="ARBA00004173"/>
    </source>
</evidence>
<sequence length="186" mass="21151">MAGSRLERFGTVFTRVRDLMHSGVMKPHQKPIWYDVYKAFPPKKEPLYVKPCRFSIKRQDKVPEIFYREDQVRAKFFNLYGSGPQAFDLSKSNFVSTCQRFVDKYTALKSRGELDDDALFEETAKALLEDGITLRRRGAPIVSAEAADSLLDLKLTDLLAEQQSISADSKETVESHTDPDEGPRAI</sequence>
<comment type="caution">
    <text evidence="9">The sequence shown here is derived from an EMBL/GenBank/DDBJ whole genome shotgun (WGS) entry which is preliminary data.</text>
</comment>
<comment type="similarity">
    <text evidence="2">Belongs to the mitochondrion-specific ribosomal protein mS23 family.</text>
</comment>
<dbReference type="InterPro" id="IPR059242">
    <property type="entry name" value="mS23_dom"/>
</dbReference>
<dbReference type="PANTHER" id="PTHR15925:SF2">
    <property type="entry name" value="SMALL RIBOSOMAL SUBUNIT PROTEIN MS23"/>
    <property type="match status" value="1"/>
</dbReference>
<dbReference type="InterPro" id="IPR019520">
    <property type="entry name" value="Ribosomal_mS23_met"/>
</dbReference>
<dbReference type="PANTHER" id="PTHR15925">
    <property type="entry name" value="MITOCHONDRIAL RIBOSOMAL PROTEIN S23"/>
    <property type="match status" value="1"/>
</dbReference>
<evidence type="ECO:0000256" key="3">
    <source>
        <dbReference type="ARBA" id="ARBA00022980"/>
    </source>
</evidence>
<keyword evidence="10" id="KW-1185">Reference proteome</keyword>
<proteinExistence type="inferred from homology"/>
<dbReference type="Pfam" id="PF10484">
    <property type="entry name" value="MRP-S23"/>
    <property type="match status" value="1"/>
</dbReference>
<evidence type="ECO:0000313" key="10">
    <source>
        <dbReference type="Proteomes" id="UP000324091"/>
    </source>
</evidence>
<dbReference type="GO" id="GO:0005739">
    <property type="term" value="C:mitochondrion"/>
    <property type="evidence" value="ECO:0007669"/>
    <property type="project" value="InterPro"/>
</dbReference>
<feature type="compositionally biased region" description="Basic and acidic residues" evidence="7">
    <location>
        <begin position="168"/>
        <end position="186"/>
    </location>
</feature>
<reference evidence="9 10" key="1">
    <citation type="submission" date="2019-04" db="EMBL/GenBank/DDBJ databases">
        <title>Chromosome genome assembly for Takifugu flavidus.</title>
        <authorList>
            <person name="Xiao S."/>
        </authorList>
    </citation>
    <scope>NUCLEOTIDE SEQUENCE [LARGE SCALE GENOMIC DNA]</scope>
    <source>
        <strain evidence="9">HTHZ2018</strain>
        <tissue evidence="9">Muscle</tissue>
    </source>
</reference>
<feature type="domain" description="Small ribosomal subunit protein mS23 conserved" evidence="8">
    <location>
        <begin position="2"/>
        <end position="131"/>
    </location>
</feature>
<keyword evidence="4" id="KW-0496">Mitochondrion</keyword>
<accession>A0A5C6PCE8</accession>